<name>A0A512AMB4_9SPHN</name>
<dbReference type="InterPro" id="IPR005624">
    <property type="entry name" value="PduO/GlcC-like"/>
</dbReference>
<accession>A0A512AMB4</accession>
<dbReference type="Gene3D" id="3.30.450.150">
    <property type="entry name" value="Haem-degrading domain"/>
    <property type="match status" value="1"/>
</dbReference>
<dbReference type="RefSeq" id="WP_147160185.1">
    <property type="nucleotide sequence ID" value="NZ_BJYR01000018.1"/>
</dbReference>
<protein>
    <recommendedName>
        <fullName evidence="3">PduO protein</fullName>
    </recommendedName>
</protein>
<sequence>MPITVVRASIGSAGSTALLRAAEAAADAFGAAVAIAVVDESGVLKGFSRMDGAPLLSNDIARDKAVTAASFGVATHLWYDRIKDEPALVHGLSKAAGFTLLGGGVPIVQDGAVVGAIGVSGGSAEEDLAIAEAALKALDAA</sequence>
<organism evidence="1 2">
    <name type="scientific">Novosphingobium sediminis</name>
    <dbReference type="NCBI Taxonomy" id="707214"/>
    <lineage>
        <taxon>Bacteria</taxon>
        <taxon>Pseudomonadati</taxon>
        <taxon>Pseudomonadota</taxon>
        <taxon>Alphaproteobacteria</taxon>
        <taxon>Sphingomonadales</taxon>
        <taxon>Sphingomonadaceae</taxon>
        <taxon>Novosphingobium</taxon>
    </lineage>
</organism>
<dbReference type="OrthoDB" id="9815788at2"/>
<dbReference type="Pfam" id="PF03928">
    <property type="entry name" value="HbpS-like"/>
    <property type="match status" value="1"/>
</dbReference>
<evidence type="ECO:0008006" key="3">
    <source>
        <dbReference type="Google" id="ProtNLM"/>
    </source>
</evidence>
<evidence type="ECO:0000313" key="2">
    <source>
        <dbReference type="Proteomes" id="UP000321464"/>
    </source>
</evidence>
<dbReference type="EMBL" id="BJYR01000018">
    <property type="protein sequence ID" value="GEO00849.1"/>
    <property type="molecule type" value="Genomic_DNA"/>
</dbReference>
<dbReference type="PANTHER" id="PTHR34309">
    <property type="entry name" value="SLR1406 PROTEIN"/>
    <property type="match status" value="1"/>
</dbReference>
<comment type="caution">
    <text evidence="1">The sequence shown here is derived from an EMBL/GenBank/DDBJ whole genome shotgun (WGS) entry which is preliminary data.</text>
</comment>
<evidence type="ECO:0000313" key="1">
    <source>
        <dbReference type="EMBL" id="GEO00849.1"/>
    </source>
</evidence>
<gene>
    <name evidence="1" type="ORF">NSE01_26810</name>
</gene>
<dbReference type="Proteomes" id="UP000321464">
    <property type="component" value="Unassembled WGS sequence"/>
</dbReference>
<keyword evidence="2" id="KW-1185">Reference proteome</keyword>
<dbReference type="AlphaFoldDB" id="A0A512AMB4"/>
<dbReference type="PANTHER" id="PTHR34309:SF1">
    <property type="entry name" value="PROTEIN GLCG"/>
    <property type="match status" value="1"/>
</dbReference>
<proteinExistence type="predicted"/>
<reference evidence="1 2" key="1">
    <citation type="submission" date="2019-07" db="EMBL/GenBank/DDBJ databases">
        <title>Whole genome shotgun sequence of Novosphingobium sediminis NBRC 106119.</title>
        <authorList>
            <person name="Hosoyama A."/>
            <person name="Uohara A."/>
            <person name="Ohji S."/>
            <person name="Ichikawa N."/>
        </authorList>
    </citation>
    <scope>NUCLEOTIDE SEQUENCE [LARGE SCALE GENOMIC DNA]</scope>
    <source>
        <strain evidence="1 2">NBRC 106119</strain>
    </source>
</reference>
<dbReference type="InterPro" id="IPR038084">
    <property type="entry name" value="PduO/GlcC-like_sf"/>
</dbReference>
<dbReference type="SUPFAM" id="SSF143744">
    <property type="entry name" value="GlcG-like"/>
    <property type="match status" value="1"/>
</dbReference>
<dbReference type="InterPro" id="IPR052517">
    <property type="entry name" value="GlcG_carb_metab_protein"/>
</dbReference>